<name>A0ABV7F3V6_9BURK</name>
<accession>A0ABV7F3V6</accession>
<evidence type="ECO:0000313" key="2">
    <source>
        <dbReference type="EMBL" id="MFC3109758.1"/>
    </source>
</evidence>
<reference evidence="3" key="1">
    <citation type="journal article" date="2019" name="Int. J. Syst. Evol. Microbiol.">
        <title>The Global Catalogue of Microorganisms (GCM) 10K type strain sequencing project: providing services to taxonomists for standard genome sequencing and annotation.</title>
        <authorList>
            <consortium name="The Broad Institute Genomics Platform"/>
            <consortium name="The Broad Institute Genome Sequencing Center for Infectious Disease"/>
            <person name="Wu L."/>
            <person name="Ma J."/>
        </authorList>
    </citation>
    <scope>NUCLEOTIDE SEQUENCE [LARGE SCALE GENOMIC DNA]</scope>
    <source>
        <strain evidence="3">KCTC 42986</strain>
    </source>
</reference>
<dbReference type="PANTHER" id="PTHR47708:SF2">
    <property type="entry name" value="SI:CH73-132F6.5"/>
    <property type="match status" value="1"/>
</dbReference>
<dbReference type="RefSeq" id="WP_390332182.1">
    <property type="nucleotide sequence ID" value="NZ_JBHRTP010000054.1"/>
</dbReference>
<gene>
    <name evidence="2" type="ORF">ACFOFO_17605</name>
</gene>
<evidence type="ECO:0000259" key="1">
    <source>
        <dbReference type="Pfam" id="PF23544"/>
    </source>
</evidence>
<evidence type="ECO:0000313" key="3">
    <source>
        <dbReference type="Proteomes" id="UP001595530"/>
    </source>
</evidence>
<dbReference type="PANTHER" id="PTHR47708">
    <property type="match status" value="1"/>
</dbReference>
<organism evidence="2 3">
    <name type="scientific">Undibacterium arcticum</name>
    <dbReference type="NCBI Taxonomy" id="1762892"/>
    <lineage>
        <taxon>Bacteria</taxon>
        <taxon>Pseudomonadati</taxon>
        <taxon>Pseudomonadota</taxon>
        <taxon>Betaproteobacteria</taxon>
        <taxon>Burkholderiales</taxon>
        <taxon>Oxalobacteraceae</taxon>
        <taxon>Undibacterium</taxon>
    </lineage>
</organism>
<protein>
    <recommendedName>
        <fullName evidence="1">AtuA-like ferredoxin-fold domain-containing protein</fullName>
    </recommendedName>
</protein>
<sequence>MLLRDIAHSRTGDKGDISNLSVIAYQEKDYALLEKYLTPERVKTHFSDIVRGDVVRYALPNVGALNFVMQRALGGGVTRSLALDAHGKCLSSAIMNLEIPDDICSAS</sequence>
<dbReference type="Proteomes" id="UP001595530">
    <property type="component" value="Unassembled WGS sequence"/>
</dbReference>
<comment type="caution">
    <text evidence="2">The sequence shown here is derived from an EMBL/GenBank/DDBJ whole genome shotgun (WGS) entry which is preliminary data.</text>
</comment>
<dbReference type="Pfam" id="PF23544">
    <property type="entry name" value="AtuA_ferredoxin"/>
    <property type="match status" value="1"/>
</dbReference>
<feature type="domain" description="AtuA-like ferredoxin-fold" evidence="1">
    <location>
        <begin position="1"/>
        <end position="99"/>
    </location>
</feature>
<keyword evidence="3" id="KW-1185">Reference proteome</keyword>
<dbReference type="InterPro" id="IPR056362">
    <property type="entry name" value="AtuA-like_ferredoxin_dom"/>
</dbReference>
<dbReference type="EMBL" id="JBHRTP010000054">
    <property type="protein sequence ID" value="MFC3109758.1"/>
    <property type="molecule type" value="Genomic_DNA"/>
</dbReference>
<proteinExistence type="predicted"/>